<evidence type="ECO:0000256" key="1">
    <source>
        <dbReference type="SAM" id="MobiDB-lite"/>
    </source>
</evidence>
<feature type="chain" id="PRO_5002950161" evidence="2">
    <location>
        <begin position="38"/>
        <end position="969"/>
    </location>
</feature>
<accession>C5D0K3</accession>
<dbReference type="NCBIfam" id="TIGR01451">
    <property type="entry name" value="B_ant_repeat"/>
    <property type="match status" value="2"/>
</dbReference>
<organism evidence="3">
    <name type="scientific">Variovorax paradoxus (strain S110)</name>
    <dbReference type="NCBI Taxonomy" id="543728"/>
    <lineage>
        <taxon>Bacteria</taxon>
        <taxon>Pseudomonadati</taxon>
        <taxon>Pseudomonadota</taxon>
        <taxon>Betaproteobacteria</taxon>
        <taxon>Burkholderiales</taxon>
        <taxon>Comamonadaceae</taxon>
        <taxon>Variovorax</taxon>
    </lineage>
</organism>
<gene>
    <name evidence="3" type="ordered locus">Vapar_5944</name>
</gene>
<dbReference type="EMBL" id="CP001636">
    <property type="protein sequence ID" value="ACS22516.1"/>
    <property type="molecule type" value="Genomic_DNA"/>
</dbReference>
<dbReference type="eggNOG" id="COG1470">
    <property type="taxonomic scope" value="Bacteria"/>
</dbReference>
<evidence type="ECO:0000313" key="3">
    <source>
        <dbReference type="EMBL" id="ACS22516.1"/>
    </source>
</evidence>
<protein>
    <submittedName>
        <fullName evidence="3">Conserved repeat domain protein</fullName>
    </submittedName>
</protein>
<feature type="signal peptide" evidence="2">
    <location>
        <begin position="1"/>
        <end position="37"/>
    </location>
</feature>
<reference evidence="3" key="1">
    <citation type="submission" date="2009-06" db="EMBL/GenBank/DDBJ databases">
        <title>Complete sequence of chromosome 2 of Variovorax paradoxus S110.</title>
        <authorList>
            <consortium name="US DOE Joint Genome Institute"/>
            <person name="Lucas S."/>
            <person name="Copeland A."/>
            <person name="Lapidus A."/>
            <person name="Glavina del Rio T."/>
            <person name="Tice H."/>
            <person name="Bruce D."/>
            <person name="Goodwin L."/>
            <person name="Pitluck S."/>
            <person name="Chertkov O."/>
            <person name="Brettin T."/>
            <person name="Detter J.C."/>
            <person name="Han C."/>
            <person name="Larimer F."/>
            <person name="Land M."/>
            <person name="Hauser L."/>
            <person name="Kyrpides N."/>
            <person name="Ovchinnikova G."/>
            <person name="Orwin P."/>
            <person name="Leadbetter J.R."/>
            <person name="Spain J.C."/>
            <person name="Han J.I."/>
        </authorList>
    </citation>
    <scope>NUCLEOTIDE SEQUENCE</scope>
    <source>
        <strain evidence="3">S110</strain>
    </source>
</reference>
<dbReference type="KEGG" id="vap:Vapar_5944"/>
<dbReference type="STRING" id="543728.Vapar_5944"/>
<proteinExistence type="predicted"/>
<dbReference type="InterPro" id="IPR047589">
    <property type="entry name" value="DUF11_rpt"/>
</dbReference>
<dbReference type="eggNOG" id="COG1361">
    <property type="taxonomic scope" value="Bacteria"/>
</dbReference>
<dbReference type="AlphaFoldDB" id="C5D0K3"/>
<dbReference type="HOGENOM" id="CLU_009369_1_0_4"/>
<keyword evidence="2" id="KW-0732">Signal</keyword>
<name>C5D0K3_VARPS</name>
<feature type="compositionally biased region" description="Gly residues" evidence="1">
    <location>
        <begin position="575"/>
        <end position="584"/>
    </location>
</feature>
<dbReference type="OrthoDB" id="28777at2"/>
<sequence length="969" mass="94405" precursor="true">MSPTLPTRRIGSRPRAAWAGAAVLSLGFLFGSSSASAAPPPANTVIGNQASATYSDSSGTTQLATSNLVQTTVQQVGSFTLDTVNQVTTTVVNTKLGAAGSVVYAPHILTNTGNGSDTFTITVDADNDAFSKVEVYPDANGDGVPDSTTPLCTAAPAAVCSVPAQTVPGNNGTFQFVVAYTIPGTATTPTTPFDTATITATPGTPALYTAPNTSAADKDQVNLTTVAAFGATKSLGVPAVAGPGGAAWPLASTGGPRSSAASCSTTWAAGLASSATCQYTVYTLTFNNTGGAPGKFALSDTLPSGFTYVAGSAVWSSAPGVALGDGAGGDPAGIDFQVAGSTLNAVVNSLGQNVTQTISFVVLVNNTAVVGTSTTTNVGQYNPTDSPAATATAIGTLGSSTNPAAYTVVASYGLVVGTNPSTAATAVDTVAGTPNGTAADTTTQPSVVAGGSVKFPQTVFNTGSGVDSINLSIANGSFPAGTTFLLFAADGVTPLLDTTGDGVPDTGPIPVGGSANIVVQANVPASATVGSGPFNAILTGRSAGDATKIDATLDQVTIVVGSLVDLTNSAAGTGSGSVAGGDLGPGPSPQPTTTNATPAGTGTIFTLFVKNNDATGPATQTYVLAASQSTSFPGTLPAGWTVKFVAAGGTCTAAAITSVTVAAGAQQQVDACVTPPATQTPVTAQPIYFRVLSSAVASTGVLVSDAKHDAVTVVAAQTLGATLTPNNVGQVAPGGTVVYAHTLTNTGSLSCGAYTLTATVPAGDATLGWTTAIYLDVNGDGQIDAGDTLVTGPIAGPLAAGATQKLLVRVFAPGGAGAGATDTATVTATFTDPAPNCGAPSATDISTVITGQIRVVKTQAADIACDGTADAAFAATPLSLKPGQCIVYQVVATNEGTAPITNIAINDAAPAFTGLAGATQPANQCVSTGVTGTALAYAQTATAVSCGSAANTVAPAGTATLTFAVRINQ</sequence>
<evidence type="ECO:0000256" key="2">
    <source>
        <dbReference type="SAM" id="SignalP"/>
    </source>
</evidence>
<feature type="region of interest" description="Disordered" evidence="1">
    <location>
        <begin position="575"/>
        <end position="597"/>
    </location>
</feature>